<evidence type="ECO:0000313" key="2">
    <source>
        <dbReference type="EMBL" id="MDQ0555888.1"/>
    </source>
</evidence>
<dbReference type="Proteomes" id="UP001232584">
    <property type="component" value="Unassembled WGS sequence"/>
</dbReference>
<gene>
    <name evidence="2" type="ORF">QOZ92_001001</name>
</gene>
<evidence type="ECO:0000256" key="1">
    <source>
        <dbReference type="SAM" id="Phobius"/>
    </source>
</evidence>
<accession>A0ABU0MY94</accession>
<proteinExistence type="predicted"/>
<sequence length="32" mass="3886">MNKDIIKKICPQLMFFVISVMTFIFVFIKNYL</sequence>
<feature type="transmembrane region" description="Helical" evidence="1">
    <location>
        <begin position="12"/>
        <end position="31"/>
    </location>
</feature>
<name>A0ABU0MY94_9FIRM</name>
<protein>
    <submittedName>
        <fullName evidence="2">Uncharacterized protein</fullName>
    </submittedName>
</protein>
<comment type="caution">
    <text evidence="2">The sequence shown here is derived from an EMBL/GenBank/DDBJ whole genome shotgun (WGS) entry which is preliminary data.</text>
</comment>
<dbReference type="EMBL" id="JAUSWG010000003">
    <property type="protein sequence ID" value="MDQ0555888.1"/>
    <property type="molecule type" value="Genomic_DNA"/>
</dbReference>
<evidence type="ECO:0000313" key="3">
    <source>
        <dbReference type="Proteomes" id="UP001232584"/>
    </source>
</evidence>
<reference evidence="2 3" key="1">
    <citation type="submission" date="2023-07" db="EMBL/GenBank/DDBJ databases">
        <title>Genomic Encyclopedia of Type Strains, Phase IV (KMG-IV): sequencing the most valuable type-strain genomes for metagenomic binning, comparative biology and taxonomic classification.</title>
        <authorList>
            <person name="Goeker M."/>
        </authorList>
    </citation>
    <scope>NUCLEOTIDE SEQUENCE [LARGE SCALE GENOMIC DNA]</scope>
    <source>
        <strain evidence="2 3">DSM 15049</strain>
    </source>
</reference>
<keyword evidence="3" id="KW-1185">Reference proteome</keyword>
<keyword evidence="1" id="KW-0472">Membrane</keyword>
<organism evidence="2 3">
    <name type="scientific">Paraclostridium ghonii</name>
    <dbReference type="NCBI Taxonomy" id="29358"/>
    <lineage>
        <taxon>Bacteria</taxon>
        <taxon>Bacillati</taxon>
        <taxon>Bacillota</taxon>
        <taxon>Clostridia</taxon>
        <taxon>Peptostreptococcales</taxon>
        <taxon>Peptostreptococcaceae</taxon>
        <taxon>Paraclostridium</taxon>
    </lineage>
</organism>
<keyword evidence="1" id="KW-0812">Transmembrane</keyword>
<keyword evidence="1" id="KW-1133">Transmembrane helix</keyword>